<feature type="domain" description="Cyclin-like" evidence="10">
    <location>
        <begin position="201"/>
        <end position="285"/>
    </location>
</feature>
<dbReference type="FunFam" id="1.10.472.10:FF:000001">
    <property type="entry name" value="G2/mitotic-specific cyclin"/>
    <property type="match status" value="1"/>
</dbReference>
<evidence type="ECO:0000256" key="8">
    <source>
        <dbReference type="RuleBase" id="RU000383"/>
    </source>
</evidence>
<evidence type="ECO:0000256" key="9">
    <source>
        <dbReference type="SAM" id="MobiDB-lite"/>
    </source>
</evidence>
<dbReference type="GO" id="GO:0051301">
    <property type="term" value="P:cell division"/>
    <property type="evidence" value="ECO:0007669"/>
    <property type="project" value="UniProtKB-KW"/>
</dbReference>
<dbReference type="Pfam" id="PF02984">
    <property type="entry name" value="Cyclin_C"/>
    <property type="match status" value="1"/>
</dbReference>
<dbReference type="InterPro" id="IPR039361">
    <property type="entry name" value="Cyclin"/>
</dbReference>
<feature type="region of interest" description="Disordered" evidence="9">
    <location>
        <begin position="18"/>
        <end position="125"/>
    </location>
</feature>
<dbReference type="OMA" id="FMAYRPS"/>
<dbReference type="GeneTree" id="ENSGT00940000160459"/>
<evidence type="ECO:0000256" key="2">
    <source>
        <dbReference type="ARBA" id="ARBA00006955"/>
    </source>
</evidence>
<dbReference type="Proteomes" id="UP000264820">
    <property type="component" value="Unplaced"/>
</dbReference>
<feature type="domain" description="Cyclin C-terminal" evidence="11">
    <location>
        <begin position="294"/>
        <end position="410"/>
    </location>
</feature>
<dbReference type="STRING" id="109280.ENSHCOP00000001912"/>
<comment type="similarity">
    <text evidence="2">Belongs to the cyclin family. Cyclin AB subfamily.</text>
</comment>
<feature type="compositionally biased region" description="Basic residues" evidence="9">
    <location>
        <begin position="62"/>
        <end position="75"/>
    </location>
</feature>
<dbReference type="GO" id="GO:0016538">
    <property type="term" value="F:cyclin-dependent protein serine/threonine kinase regulator activity"/>
    <property type="evidence" value="ECO:0007669"/>
    <property type="project" value="InterPro"/>
</dbReference>
<comment type="function">
    <text evidence="1">Essential for the control of the cell cycle at the G2/M (mitosis) transition.</text>
</comment>
<dbReference type="AlphaFoldDB" id="A0A3Q2XEB9"/>
<dbReference type="GeneID" id="109516596"/>
<dbReference type="Gene3D" id="1.10.472.10">
    <property type="entry name" value="Cyclin-like"/>
    <property type="match status" value="2"/>
</dbReference>
<feature type="domain" description="Cyclin-like" evidence="10">
    <location>
        <begin position="298"/>
        <end position="379"/>
    </location>
</feature>
<dbReference type="Pfam" id="PF00134">
    <property type="entry name" value="Cyclin_N"/>
    <property type="match status" value="1"/>
</dbReference>
<evidence type="ECO:0000256" key="3">
    <source>
        <dbReference type="ARBA" id="ARBA00022618"/>
    </source>
</evidence>
<evidence type="ECO:0000256" key="7">
    <source>
        <dbReference type="ARBA" id="ARBA00040980"/>
    </source>
</evidence>
<evidence type="ECO:0000256" key="6">
    <source>
        <dbReference type="ARBA" id="ARBA00025821"/>
    </source>
</evidence>
<feature type="compositionally biased region" description="Low complexity" evidence="9">
    <location>
        <begin position="76"/>
        <end position="104"/>
    </location>
</feature>
<proteinExistence type="inferred from homology"/>
<reference evidence="12" key="2">
    <citation type="submission" date="2025-09" db="UniProtKB">
        <authorList>
            <consortium name="Ensembl"/>
        </authorList>
    </citation>
    <scope>IDENTIFICATION</scope>
</reference>
<dbReference type="PIRSF" id="PIRSF001771">
    <property type="entry name" value="Cyclin_A_B_D_E"/>
    <property type="match status" value="1"/>
</dbReference>
<dbReference type="SMART" id="SM00385">
    <property type="entry name" value="CYCLIN"/>
    <property type="match status" value="2"/>
</dbReference>
<feature type="compositionally biased region" description="Basic and acidic residues" evidence="9">
    <location>
        <begin position="18"/>
        <end position="35"/>
    </location>
</feature>
<dbReference type="SUPFAM" id="SSF47954">
    <property type="entry name" value="Cyclin-like"/>
    <property type="match status" value="2"/>
</dbReference>
<evidence type="ECO:0000313" key="13">
    <source>
        <dbReference type="Proteomes" id="UP000264820"/>
    </source>
</evidence>
<dbReference type="RefSeq" id="XP_019726849.1">
    <property type="nucleotide sequence ID" value="XM_019871290.1"/>
</dbReference>
<dbReference type="InterPro" id="IPR004367">
    <property type="entry name" value="Cyclin_C-dom"/>
</dbReference>
<sequence length="419" mass="47203">MPFVRGTRASVAARCKVPDGVDCDKQPQEEQEVPKSKRSTSPSYGAPKLKKRTALVDMTNARKVHISFPGRKKKQQQQQQVKKASVPSLSEKSQAEQQKSSSESTEGKSSENDEEEKEEAEAEAAPAGELAICHVQPHLLRPQIPSEFDVDSGSRDDCFLSPEYAKNIFDYLKSREEKFVLPDYMCQQPNINAGMRAILVDWLVEVQENFELYHETLYLAVKLTDHFLAQTPIQRDTLQLVGSTAMLLASKFEEREPPCVDNFLYVCDDAYNREEILCMETRILQTLSFDIGIPVAYHFLRRYAKCAGVGMDTLTLARYYCELSLMDMELALERSSLMAAACLLLALRTKNLPVWPPVLQFHSGYGISEVAPAVRKLYSVVAQSPSSALKGVRNKYSHEVFFRVASLPLVEFDVLEKSL</sequence>
<keyword evidence="13" id="KW-1185">Reference proteome</keyword>
<reference evidence="12" key="1">
    <citation type="submission" date="2025-08" db="UniProtKB">
        <authorList>
            <consortium name="Ensembl"/>
        </authorList>
    </citation>
    <scope>IDENTIFICATION</scope>
</reference>
<accession>A0A3Q2XEB9</accession>
<dbReference type="PANTHER" id="PTHR10177">
    <property type="entry name" value="CYCLINS"/>
    <property type="match status" value="1"/>
</dbReference>
<evidence type="ECO:0000256" key="4">
    <source>
        <dbReference type="ARBA" id="ARBA00023127"/>
    </source>
</evidence>
<evidence type="ECO:0000256" key="5">
    <source>
        <dbReference type="ARBA" id="ARBA00023306"/>
    </source>
</evidence>
<dbReference type="RefSeq" id="XP_019726850.1">
    <property type="nucleotide sequence ID" value="XM_019871291.1"/>
</dbReference>
<keyword evidence="5" id="KW-0131">Cell cycle</keyword>
<evidence type="ECO:0000259" key="11">
    <source>
        <dbReference type="SMART" id="SM01332"/>
    </source>
</evidence>
<evidence type="ECO:0000259" key="10">
    <source>
        <dbReference type="SMART" id="SM00385"/>
    </source>
</evidence>
<evidence type="ECO:0000256" key="1">
    <source>
        <dbReference type="ARBA" id="ARBA00003222"/>
    </source>
</evidence>
<dbReference type="CDD" id="cd20508">
    <property type="entry name" value="CYCLIN_CCNB3_rpt1"/>
    <property type="match status" value="1"/>
</dbReference>
<keyword evidence="4 8" id="KW-0195">Cyclin</keyword>
<dbReference type="Ensembl" id="ENSHCOT00000011300.1">
    <property type="protein sequence ID" value="ENSHCOP00000001912.1"/>
    <property type="gene ID" value="ENSHCOG00000002952.1"/>
</dbReference>
<comment type="subunit">
    <text evidence="6">Interacts with the CDK1 protein kinase to form a serine/threonine kinase holoenzyme complex also known as maturation promoting factor (MPF). The cyclin subunit imparts substrate specificity to the complex.</text>
</comment>
<protein>
    <recommendedName>
        <fullName evidence="7">G2/mitotic-specific cyclin-B2</fullName>
    </recommendedName>
</protein>
<feature type="compositionally biased region" description="Acidic residues" evidence="9">
    <location>
        <begin position="112"/>
        <end position="122"/>
    </location>
</feature>
<dbReference type="KEGG" id="hcq:109516596"/>
<organism evidence="12 13">
    <name type="scientific">Hippocampus comes</name>
    <name type="common">Tiger tail seahorse</name>
    <dbReference type="NCBI Taxonomy" id="109280"/>
    <lineage>
        <taxon>Eukaryota</taxon>
        <taxon>Metazoa</taxon>
        <taxon>Chordata</taxon>
        <taxon>Craniata</taxon>
        <taxon>Vertebrata</taxon>
        <taxon>Euteleostomi</taxon>
        <taxon>Actinopterygii</taxon>
        <taxon>Neopterygii</taxon>
        <taxon>Teleostei</taxon>
        <taxon>Neoteleostei</taxon>
        <taxon>Acanthomorphata</taxon>
        <taxon>Syngnathiaria</taxon>
        <taxon>Syngnathiformes</taxon>
        <taxon>Syngnathoidei</taxon>
        <taxon>Syngnathidae</taxon>
        <taxon>Hippocampus</taxon>
    </lineage>
</organism>
<dbReference type="GO" id="GO:0044772">
    <property type="term" value="P:mitotic cell cycle phase transition"/>
    <property type="evidence" value="ECO:0007669"/>
    <property type="project" value="InterPro"/>
</dbReference>
<dbReference type="InterPro" id="IPR006671">
    <property type="entry name" value="Cyclin_N"/>
</dbReference>
<dbReference type="CTD" id="85417"/>
<dbReference type="InterPro" id="IPR046965">
    <property type="entry name" value="Cyclin_A/B-like"/>
</dbReference>
<keyword evidence="3" id="KW-0132">Cell division</keyword>
<dbReference type="OrthoDB" id="5590282at2759"/>
<dbReference type="InterPro" id="IPR013763">
    <property type="entry name" value="Cyclin-like_dom"/>
</dbReference>
<name>A0A3Q2XEB9_HIPCM</name>
<evidence type="ECO:0000313" key="12">
    <source>
        <dbReference type="Ensembl" id="ENSHCOP00000001912.1"/>
    </source>
</evidence>
<dbReference type="SMART" id="SM01332">
    <property type="entry name" value="Cyclin_C"/>
    <property type="match status" value="1"/>
</dbReference>
<dbReference type="InterPro" id="IPR036915">
    <property type="entry name" value="Cyclin-like_sf"/>
</dbReference>